<organism evidence="1 2">
    <name type="scientific">Trichonephila clavipes</name>
    <name type="common">Golden silk orbweaver</name>
    <name type="synonym">Nephila clavipes</name>
    <dbReference type="NCBI Taxonomy" id="2585209"/>
    <lineage>
        <taxon>Eukaryota</taxon>
        <taxon>Metazoa</taxon>
        <taxon>Ecdysozoa</taxon>
        <taxon>Arthropoda</taxon>
        <taxon>Chelicerata</taxon>
        <taxon>Arachnida</taxon>
        <taxon>Araneae</taxon>
        <taxon>Araneomorphae</taxon>
        <taxon>Entelegynae</taxon>
        <taxon>Araneoidea</taxon>
        <taxon>Nephilidae</taxon>
        <taxon>Trichonephila</taxon>
    </lineage>
</organism>
<gene>
    <name evidence="1" type="primary">SETMAR</name>
    <name evidence="1" type="ORF">TNCV_5026941</name>
</gene>
<dbReference type="Gene3D" id="3.30.420.10">
    <property type="entry name" value="Ribonuclease H-like superfamily/Ribonuclease H"/>
    <property type="match status" value="1"/>
</dbReference>
<evidence type="ECO:0000313" key="1">
    <source>
        <dbReference type="EMBL" id="GFX99641.1"/>
    </source>
</evidence>
<dbReference type="GO" id="GO:0000014">
    <property type="term" value="F:single-stranded DNA endodeoxyribonuclease activity"/>
    <property type="evidence" value="ECO:0007669"/>
    <property type="project" value="TreeGrafter"/>
</dbReference>
<proteinExistence type="predicted"/>
<dbReference type="GO" id="GO:0044547">
    <property type="term" value="F:DNA topoisomerase binding"/>
    <property type="evidence" value="ECO:0007669"/>
    <property type="project" value="TreeGrafter"/>
</dbReference>
<name>A0A8X6RPZ3_TRICX</name>
<dbReference type="GO" id="GO:0035861">
    <property type="term" value="C:site of double-strand break"/>
    <property type="evidence" value="ECO:0007669"/>
    <property type="project" value="TreeGrafter"/>
</dbReference>
<dbReference type="GO" id="GO:0046975">
    <property type="term" value="F:histone H3K36 methyltransferase activity"/>
    <property type="evidence" value="ECO:0007669"/>
    <property type="project" value="TreeGrafter"/>
</dbReference>
<dbReference type="InterPro" id="IPR001888">
    <property type="entry name" value="Transposase_1"/>
</dbReference>
<comment type="caution">
    <text evidence="1">The sequence shown here is derived from an EMBL/GenBank/DDBJ whole genome shotgun (WGS) entry which is preliminary data.</text>
</comment>
<dbReference type="PANTHER" id="PTHR46060">
    <property type="entry name" value="MARINER MOS1 TRANSPOSASE-LIKE PROTEIN"/>
    <property type="match status" value="1"/>
</dbReference>
<dbReference type="EMBL" id="BMAU01021213">
    <property type="protein sequence ID" value="GFX99641.1"/>
    <property type="molecule type" value="Genomic_DNA"/>
</dbReference>
<dbReference type="GO" id="GO:0006303">
    <property type="term" value="P:double-strand break repair via nonhomologous end joining"/>
    <property type="evidence" value="ECO:0007669"/>
    <property type="project" value="TreeGrafter"/>
</dbReference>
<dbReference type="GO" id="GO:0000793">
    <property type="term" value="C:condensed chromosome"/>
    <property type="evidence" value="ECO:0007669"/>
    <property type="project" value="TreeGrafter"/>
</dbReference>
<dbReference type="GO" id="GO:0044774">
    <property type="term" value="P:mitotic DNA integrity checkpoint signaling"/>
    <property type="evidence" value="ECO:0007669"/>
    <property type="project" value="TreeGrafter"/>
</dbReference>
<dbReference type="InterPro" id="IPR036397">
    <property type="entry name" value="RNaseH_sf"/>
</dbReference>
<accession>A0A8X6RPZ3</accession>
<dbReference type="GO" id="GO:0015074">
    <property type="term" value="P:DNA integration"/>
    <property type="evidence" value="ECO:0007669"/>
    <property type="project" value="TreeGrafter"/>
</dbReference>
<dbReference type="PANTHER" id="PTHR46060:SF2">
    <property type="entry name" value="HISTONE-LYSINE N-METHYLTRANSFERASE SETMAR"/>
    <property type="match status" value="1"/>
</dbReference>
<dbReference type="GO" id="GO:0005634">
    <property type="term" value="C:nucleus"/>
    <property type="evidence" value="ECO:0007669"/>
    <property type="project" value="TreeGrafter"/>
</dbReference>
<dbReference type="GO" id="GO:0000729">
    <property type="term" value="P:DNA double-strand break processing"/>
    <property type="evidence" value="ECO:0007669"/>
    <property type="project" value="TreeGrafter"/>
</dbReference>
<sequence length="323" mass="37420">MSPSEQEEDERGPRPTSSIKDLFKKWDAVRAMFLECNQTKLMSVGKNANQVAEIGNGVNGDDTVTANYVQFWFLRYCSGIFDVKFAPRTGRPVVKNVDKIPKIIEVNRHVSSHSITQELNIDNKTVFGYLSKVGFKMKLDVWVQHQLTPKNNMDRISICEALDKVNEIGPFLKWIVTEDEKWVTYDNIVRKRSWSKRGEAAQMVARPGLTSKKVLLCIWWNWKGIIHYEFLYCQQLDLSKLAIDQKRPEFANRRGVMFHQDNATPHTSVVTRQKLWELGCEVLMHPPYRTNLEPNDYYVFLALQNFLSDKKLGSRGDCENLLL</sequence>
<protein>
    <submittedName>
        <fullName evidence="1">Histone-lysine N-methyltransferase SETMAR</fullName>
    </submittedName>
</protein>
<dbReference type="Proteomes" id="UP000887159">
    <property type="component" value="Unassembled WGS sequence"/>
</dbReference>
<dbReference type="GO" id="GO:0042800">
    <property type="term" value="F:histone H3K4 methyltransferase activity"/>
    <property type="evidence" value="ECO:0007669"/>
    <property type="project" value="TreeGrafter"/>
</dbReference>
<dbReference type="GO" id="GO:0003697">
    <property type="term" value="F:single-stranded DNA binding"/>
    <property type="evidence" value="ECO:0007669"/>
    <property type="project" value="TreeGrafter"/>
</dbReference>
<evidence type="ECO:0000313" key="2">
    <source>
        <dbReference type="Proteomes" id="UP000887159"/>
    </source>
</evidence>
<dbReference type="GO" id="GO:0031297">
    <property type="term" value="P:replication fork processing"/>
    <property type="evidence" value="ECO:0007669"/>
    <property type="project" value="TreeGrafter"/>
</dbReference>
<dbReference type="InterPro" id="IPR052709">
    <property type="entry name" value="Transposase-MT_Hybrid"/>
</dbReference>
<dbReference type="GO" id="GO:0003690">
    <property type="term" value="F:double-stranded DNA binding"/>
    <property type="evidence" value="ECO:0007669"/>
    <property type="project" value="TreeGrafter"/>
</dbReference>
<dbReference type="AlphaFoldDB" id="A0A8X6RPZ3"/>
<reference evidence="1" key="1">
    <citation type="submission" date="2020-08" db="EMBL/GenBank/DDBJ databases">
        <title>Multicomponent nature underlies the extraordinary mechanical properties of spider dragline silk.</title>
        <authorList>
            <person name="Kono N."/>
            <person name="Nakamura H."/>
            <person name="Mori M."/>
            <person name="Yoshida Y."/>
            <person name="Ohtoshi R."/>
            <person name="Malay A.D."/>
            <person name="Moran D.A.P."/>
            <person name="Tomita M."/>
            <person name="Numata K."/>
            <person name="Arakawa K."/>
        </authorList>
    </citation>
    <scope>NUCLEOTIDE SEQUENCE</scope>
</reference>
<dbReference type="Pfam" id="PF01359">
    <property type="entry name" value="Transposase_1"/>
    <property type="match status" value="1"/>
</dbReference>
<keyword evidence="2" id="KW-1185">Reference proteome</keyword>